<evidence type="ECO:0000313" key="2">
    <source>
        <dbReference type="Proteomes" id="UP001189429"/>
    </source>
</evidence>
<proteinExistence type="predicted"/>
<dbReference type="Proteomes" id="UP001189429">
    <property type="component" value="Unassembled WGS sequence"/>
</dbReference>
<dbReference type="EMBL" id="CAUYUJ010021907">
    <property type="protein sequence ID" value="CAK0907705.1"/>
    <property type="molecule type" value="Genomic_DNA"/>
</dbReference>
<gene>
    <name evidence="1" type="ORF">PCOR1329_LOCUS82640</name>
</gene>
<evidence type="ECO:0000313" key="1">
    <source>
        <dbReference type="EMBL" id="CAK0907705.1"/>
    </source>
</evidence>
<reference evidence="1" key="1">
    <citation type="submission" date="2023-10" db="EMBL/GenBank/DDBJ databases">
        <authorList>
            <person name="Chen Y."/>
            <person name="Shah S."/>
            <person name="Dougan E. K."/>
            <person name="Thang M."/>
            <person name="Chan C."/>
        </authorList>
    </citation>
    <scope>NUCLEOTIDE SEQUENCE [LARGE SCALE GENOMIC DNA]</scope>
</reference>
<comment type="caution">
    <text evidence="1">The sequence shown here is derived from an EMBL/GenBank/DDBJ whole genome shotgun (WGS) entry which is preliminary data.</text>
</comment>
<sequence>MLTDLRLVPVIVVSDMVLDLILPGGSIVKVSMPIVQLNGVVLVAVPVLLVHVEAVVRPIVLFSDVLQVELLLLGVLLTDPRLVPFMVVSDVMLTGVRVPLVGSRIELMLWGMPRDVGMQLLVRVHSRAVIRAELVSLVAIGLLEDRVLVALPVSLADVRLLVLDPVVLLSVVVLDSVVLLSVVVLDSLVLDPVMLPSIMVLDFVVLLSVEVLVTKTWCSLHSSSRS</sequence>
<organism evidence="1 2">
    <name type="scientific">Prorocentrum cordatum</name>
    <dbReference type="NCBI Taxonomy" id="2364126"/>
    <lineage>
        <taxon>Eukaryota</taxon>
        <taxon>Sar</taxon>
        <taxon>Alveolata</taxon>
        <taxon>Dinophyceae</taxon>
        <taxon>Prorocentrales</taxon>
        <taxon>Prorocentraceae</taxon>
        <taxon>Prorocentrum</taxon>
    </lineage>
</organism>
<protein>
    <submittedName>
        <fullName evidence="1">Uncharacterized protein</fullName>
    </submittedName>
</protein>
<accession>A0ABN9Y923</accession>
<name>A0ABN9Y923_9DINO</name>
<keyword evidence="2" id="KW-1185">Reference proteome</keyword>